<dbReference type="CDD" id="cd01949">
    <property type="entry name" value="GGDEF"/>
    <property type="match status" value="1"/>
</dbReference>
<feature type="domain" description="EAL" evidence="4">
    <location>
        <begin position="386"/>
        <end position="644"/>
    </location>
</feature>
<proteinExistence type="predicted"/>
<dbReference type="SUPFAM" id="SSF55073">
    <property type="entry name" value="Nucleotide cyclase"/>
    <property type="match status" value="1"/>
</dbReference>
<dbReference type="InterPro" id="IPR029787">
    <property type="entry name" value="Nucleotide_cyclase"/>
</dbReference>
<protein>
    <submittedName>
        <fullName evidence="6">Diguanylate cyclase/phosphodiesterase (GGDEF &amp; EAL domains) with PAS/PAC sensor(S)</fullName>
    </submittedName>
</protein>
<dbReference type="Pfam" id="PF00563">
    <property type="entry name" value="EAL"/>
    <property type="match status" value="1"/>
</dbReference>
<dbReference type="SMART" id="SM00267">
    <property type="entry name" value="GGDEF"/>
    <property type="match status" value="1"/>
</dbReference>
<gene>
    <name evidence="6" type="ORF">HELGO_WM20020</name>
</gene>
<dbReference type="InterPro" id="IPR000014">
    <property type="entry name" value="PAS"/>
</dbReference>
<dbReference type="Pfam" id="PF00990">
    <property type="entry name" value="GGDEF"/>
    <property type="match status" value="1"/>
</dbReference>
<comment type="cofactor">
    <cofactor evidence="1">
        <name>Mg(2+)</name>
        <dbReference type="ChEBI" id="CHEBI:18420"/>
    </cofactor>
</comment>
<dbReference type="FunFam" id="3.30.70.270:FF:000001">
    <property type="entry name" value="Diguanylate cyclase domain protein"/>
    <property type="match status" value="1"/>
</dbReference>
<feature type="chain" id="PRO_5027605691" evidence="3">
    <location>
        <begin position="22"/>
        <end position="645"/>
    </location>
</feature>
<feature type="transmembrane region" description="Helical" evidence="2">
    <location>
        <begin position="44"/>
        <end position="64"/>
    </location>
</feature>
<name>A0A6S6TTV6_9GAMM</name>
<dbReference type="PANTHER" id="PTHR44757:SF4">
    <property type="entry name" value="DIGUANYLATE CYCLASE DGCE-RELATED"/>
    <property type="match status" value="1"/>
</dbReference>
<dbReference type="CDD" id="cd00130">
    <property type="entry name" value="PAS"/>
    <property type="match status" value="1"/>
</dbReference>
<dbReference type="Pfam" id="PF08448">
    <property type="entry name" value="PAS_4"/>
    <property type="match status" value="1"/>
</dbReference>
<accession>A0A6S6TTV6</accession>
<dbReference type="InterPro" id="IPR035919">
    <property type="entry name" value="EAL_sf"/>
</dbReference>
<dbReference type="EMBL" id="CACVAY010000105">
    <property type="protein sequence ID" value="CAA6821617.1"/>
    <property type="molecule type" value="Genomic_DNA"/>
</dbReference>
<dbReference type="PANTHER" id="PTHR44757">
    <property type="entry name" value="DIGUANYLATE CYCLASE DGCP"/>
    <property type="match status" value="1"/>
</dbReference>
<evidence type="ECO:0000256" key="3">
    <source>
        <dbReference type="SAM" id="SignalP"/>
    </source>
</evidence>
<evidence type="ECO:0000259" key="4">
    <source>
        <dbReference type="PROSITE" id="PS50883"/>
    </source>
</evidence>
<dbReference type="InterPro" id="IPR000160">
    <property type="entry name" value="GGDEF_dom"/>
</dbReference>
<dbReference type="NCBIfam" id="TIGR00254">
    <property type="entry name" value="GGDEF"/>
    <property type="match status" value="1"/>
</dbReference>
<evidence type="ECO:0000256" key="2">
    <source>
        <dbReference type="SAM" id="Phobius"/>
    </source>
</evidence>
<dbReference type="InterPro" id="IPR052155">
    <property type="entry name" value="Biofilm_reg_signaling"/>
</dbReference>
<evidence type="ECO:0000313" key="6">
    <source>
        <dbReference type="EMBL" id="CAA6821617.1"/>
    </source>
</evidence>
<dbReference type="CDD" id="cd01948">
    <property type="entry name" value="EAL"/>
    <property type="match status" value="1"/>
</dbReference>
<dbReference type="SUPFAM" id="SSF141868">
    <property type="entry name" value="EAL domain-like"/>
    <property type="match status" value="1"/>
</dbReference>
<dbReference type="InterPro" id="IPR035965">
    <property type="entry name" value="PAS-like_dom_sf"/>
</dbReference>
<keyword evidence="2" id="KW-0812">Transmembrane</keyword>
<evidence type="ECO:0000256" key="1">
    <source>
        <dbReference type="ARBA" id="ARBA00001946"/>
    </source>
</evidence>
<dbReference type="SMART" id="SM00052">
    <property type="entry name" value="EAL"/>
    <property type="match status" value="1"/>
</dbReference>
<sequence>MFSKILFFAVSFLCTTTSLWAGISSSAGSETAFQQSLSESLSHFTLPIVALSVTILAAIAYKSFFIRNKSEVGRTHLSVSNQKISASPDTAVIRINKDLNIEYCNPQTQQVYEKNEEDILNQSLDDFLLAQGISAHETQEIQHLVKRQLKDAIYGLVYGELSIPRKNKVSSFQVSTSPILNEKNKVVGVALFAEDHAEQKRLMAKLIGQAERDHLTGLINRMGFDKFLEEFPASSRPGAKNVICYMDLDNFKPVNDSAGHSAGDELLKQLSDIFRQHVRSSDLLARTGGDEFVILFPNCPMEKARARMENIINSVSSFRFSWGDKSFVVGVSIGAVEFDSEVSSAAINDLCKIADEACYTAKQKGRNQLYIHDASHSSEKSEHMGKDNWHIIIREALDHNTFELFVQPILALNSADADKRKRFEIYLRLPFNGRTLRPGSFFPAAERHGLSNAIDRWVVNRTMEKVAELNEKDGVLTSREFTINISGASLSDEDFGDFIQSELNKHGLSANTLCFEVSESDVVSNFLDARKLLIKLAALGCSNSLDDFGSGLSALSYIRDLPIHYLKIDGVFVRNIETNQIDAAMIHSLNHMSKVMNLKTIAEFVEDEETAKLLRRLGVDYAQGYYCGRPMPLERLEAAKVAELS</sequence>
<dbReference type="SUPFAM" id="SSF55785">
    <property type="entry name" value="PYP-like sensor domain (PAS domain)"/>
    <property type="match status" value="1"/>
</dbReference>
<reference evidence="6" key="1">
    <citation type="submission" date="2020-01" db="EMBL/GenBank/DDBJ databases">
        <authorList>
            <person name="Meier V. D."/>
            <person name="Meier V D."/>
        </authorList>
    </citation>
    <scope>NUCLEOTIDE SEQUENCE</scope>
    <source>
        <strain evidence="6">HLG_WM_MAG_07</strain>
    </source>
</reference>
<dbReference type="Gene3D" id="3.30.70.270">
    <property type="match status" value="1"/>
</dbReference>
<feature type="domain" description="GGDEF" evidence="5">
    <location>
        <begin position="239"/>
        <end position="374"/>
    </location>
</feature>
<keyword evidence="3" id="KW-0732">Signal</keyword>
<feature type="signal peptide" evidence="3">
    <location>
        <begin position="1"/>
        <end position="21"/>
    </location>
</feature>
<dbReference type="InterPro" id="IPR001633">
    <property type="entry name" value="EAL_dom"/>
</dbReference>
<evidence type="ECO:0000259" key="5">
    <source>
        <dbReference type="PROSITE" id="PS50887"/>
    </source>
</evidence>
<dbReference type="InterPro" id="IPR013656">
    <property type="entry name" value="PAS_4"/>
</dbReference>
<dbReference type="InterPro" id="IPR043128">
    <property type="entry name" value="Rev_trsase/Diguanyl_cyclase"/>
</dbReference>
<dbReference type="PROSITE" id="PS50887">
    <property type="entry name" value="GGDEF"/>
    <property type="match status" value="1"/>
</dbReference>
<dbReference type="AlphaFoldDB" id="A0A6S6TTV6"/>
<keyword evidence="2" id="KW-1133">Transmembrane helix</keyword>
<dbReference type="GO" id="GO:0003824">
    <property type="term" value="F:catalytic activity"/>
    <property type="evidence" value="ECO:0007669"/>
    <property type="project" value="UniProtKB-ARBA"/>
</dbReference>
<dbReference type="Gene3D" id="3.20.20.450">
    <property type="entry name" value="EAL domain"/>
    <property type="match status" value="1"/>
</dbReference>
<dbReference type="Gene3D" id="3.30.450.20">
    <property type="entry name" value="PAS domain"/>
    <property type="match status" value="1"/>
</dbReference>
<organism evidence="6">
    <name type="scientific">uncultured Thiotrichaceae bacterium</name>
    <dbReference type="NCBI Taxonomy" id="298394"/>
    <lineage>
        <taxon>Bacteria</taxon>
        <taxon>Pseudomonadati</taxon>
        <taxon>Pseudomonadota</taxon>
        <taxon>Gammaproteobacteria</taxon>
        <taxon>Thiotrichales</taxon>
        <taxon>Thiotrichaceae</taxon>
        <taxon>environmental samples</taxon>
    </lineage>
</organism>
<dbReference type="PROSITE" id="PS50883">
    <property type="entry name" value="EAL"/>
    <property type="match status" value="1"/>
</dbReference>
<keyword evidence="2" id="KW-0472">Membrane</keyword>